<dbReference type="SUPFAM" id="SSF51735">
    <property type="entry name" value="NAD(P)-binding Rossmann-fold domains"/>
    <property type="match status" value="1"/>
</dbReference>
<dbReference type="EMBL" id="CP159195">
    <property type="protein sequence ID" value="XCF12046.1"/>
    <property type="molecule type" value="Genomic_DNA"/>
</dbReference>
<dbReference type="CDD" id="cd05233">
    <property type="entry name" value="SDR_c"/>
    <property type="match status" value="1"/>
</dbReference>
<protein>
    <submittedName>
        <fullName evidence="4">SDR family oxidoreductase</fullName>
        <ecNumber evidence="4">1.-.-.-</ecNumber>
    </submittedName>
</protein>
<proteinExistence type="inferred from homology"/>
<comment type="similarity">
    <text evidence="1 3">Belongs to the short-chain dehydrogenases/reductases (SDR) family.</text>
</comment>
<reference evidence="4" key="2">
    <citation type="submission" date="2024-06" db="EMBL/GenBank/DDBJ databases">
        <authorList>
            <person name="Deng Y."/>
        </authorList>
    </citation>
    <scope>NUCLEOTIDE SEQUENCE</scope>
    <source>
        <strain evidence="4">TCYB15</strain>
        <plasmid evidence="4">pZYJ02</plasmid>
    </source>
</reference>
<dbReference type="PROSITE" id="PS00061">
    <property type="entry name" value="ADH_SHORT"/>
    <property type="match status" value="1"/>
</dbReference>
<evidence type="ECO:0000256" key="3">
    <source>
        <dbReference type="RuleBase" id="RU000363"/>
    </source>
</evidence>
<gene>
    <name evidence="4" type="ORF">ABM428_16685</name>
</gene>
<reference evidence="4" key="1">
    <citation type="journal article" date="2020" name="Int. J. Syst. Evol. Microbiol.">
        <title>Notification of changes in taxonomic opinion previously published outside the IJSEM.</title>
        <authorList>
            <person name="Oren A."/>
            <person name="Garrity G."/>
        </authorList>
    </citation>
    <scope>NUCLEOTIDE SEQUENCE</scope>
    <source>
        <strain evidence="4">TCYB15</strain>
    </source>
</reference>
<keyword evidence="4" id="KW-0614">Plasmid</keyword>
<organism evidence="4">
    <name type="scientific">Sulfitobacter sp. TCYB15</name>
    <dbReference type="NCBI Taxonomy" id="3229275"/>
    <lineage>
        <taxon>Bacteria</taxon>
        <taxon>Pseudomonadati</taxon>
        <taxon>Pseudomonadota</taxon>
        <taxon>Alphaproteobacteria</taxon>
        <taxon>Rhodobacterales</taxon>
        <taxon>Roseobacteraceae</taxon>
        <taxon>Sulfitobacter</taxon>
    </lineage>
</organism>
<dbReference type="PANTHER" id="PTHR43669">
    <property type="entry name" value="5-KETO-D-GLUCONATE 5-REDUCTASE"/>
    <property type="match status" value="1"/>
</dbReference>
<evidence type="ECO:0000256" key="2">
    <source>
        <dbReference type="ARBA" id="ARBA00023002"/>
    </source>
</evidence>
<dbReference type="InterPro" id="IPR002347">
    <property type="entry name" value="SDR_fam"/>
</dbReference>
<evidence type="ECO:0000313" key="4">
    <source>
        <dbReference type="EMBL" id="XCF12046.1"/>
    </source>
</evidence>
<dbReference type="RefSeq" id="WP_132997926.1">
    <property type="nucleotide sequence ID" value="NZ_CP159195.1"/>
</dbReference>
<sequence length="249" mass="26056">MMERKIALVTGGGSGVGRACAAALAEAGFTLVLTGRRMAPLEEACAALAREGHLAITADVGVEADVLALFDQIEAQFGRLDLLFNNAGVNAPAVEIDDLSLDDWNAIVAANLTGSFLCARAAFGLMKRQSPKGGRIINNGSISAHVPRPFSAPYTATKHAVTGLTRSLSLDGRAHDIACGQIDIGNAASEMTEQMAQGVLQPDGSRRAEPRMDVEDVGRTLVYMASLPPGSNAMFVTVMATKMPFIGRG</sequence>
<keyword evidence="2 4" id="KW-0560">Oxidoreductase</keyword>
<accession>A0AAU8C7Q8</accession>
<dbReference type="PRINTS" id="PR00080">
    <property type="entry name" value="SDRFAMILY"/>
</dbReference>
<dbReference type="EC" id="1.-.-.-" evidence="4"/>
<dbReference type="InterPro" id="IPR020904">
    <property type="entry name" value="Sc_DH/Rdtase_CS"/>
</dbReference>
<dbReference type="PANTHER" id="PTHR43669:SF12">
    <property type="entry name" value="BLR5618 PROTEIN"/>
    <property type="match status" value="1"/>
</dbReference>
<dbReference type="KEGG" id="suly:ABM428_16685"/>
<dbReference type="InterPro" id="IPR036291">
    <property type="entry name" value="NAD(P)-bd_dom_sf"/>
</dbReference>
<name>A0AAU8C7Q8_9RHOB</name>
<geneLocation type="plasmid" evidence="4">
    <name>pZYJ02</name>
</geneLocation>
<dbReference type="PRINTS" id="PR00081">
    <property type="entry name" value="GDHRDH"/>
</dbReference>
<evidence type="ECO:0000256" key="1">
    <source>
        <dbReference type="ARBA" id="ARBA00006484"/>
    </source>
</evidence>
<dbReference type="GO" id="GO:0016491">
    <property type="term" value="F:oxidoreductase activity"/>
    <property type="evidence" value="ECO:0007669"/>
    <property type="project" value="UniProtKB-KW"/>
</dbReference>
<dbReference type="Pfam" id="PF00106">
    <property type="entry name" value="adh_short"/>
    <property type="match status" value="1"/>
</dbReference>
<dbReference type="Gene3D" id="3.40.50.720">
    <property type="entry name" value="NAD(P)-binding Rossmann-like Domain"/>
    <property type="match status" value="1"/>
</dbReference>
<dbReference type="FunFam" id="3.40.50.720:FF:000084">
    <property type="entry name" value="Short-chain dehydrogenase reductase"/>
    <property type="match status" value="1"/>
</dbReference>
<dbReference type="AlphaFoldDB" id="A0AAU8C7Q8"/>